<evidence type="ECO:0000313" key="4">
    <source>
        <dbReference type="Proteomes" id="UP000707451"/>
    </source>
</evidence>
<dbReference type="GO" id="GO:0039694">
    <property type="term" value="P:viral RNA genome replication"/>
    <property type="evidence" value="ECO:0007669"/>
    <property type="project" value="InterPro"/>
</dbReference>
<gene>
    <name evidence="3" type="ORF">KI688_007220</name>
</gene>
<evidence type="ECO:0000313" key="3">
    <source>
        <dbReference type="EMBL" id="KAG9061639.1"/>
    </source>
</evidence>
<dbReference type="GO" id="GO:0003968">
    <property type="term" value="F:RNA-directed RNA polymerase activity"/>
    <property type="evidence" value="ECO:0007669"/>
    <property type="project" value="InterPro"/>
</dbReference>
<name>A0A9P7XJE8_9FUNG</name>
<feature type="region of interest" description="Disordered" evidence="1">
    <location>
        <begin position="98"/>
        <end position="124"/>
    </location>
</feature>
<proteinExistence type="predicted"/>
<feature type="domain" description="RdRp catalytic" evidence="2">
    <location>
        <begin position="1"/>
        <end position="83"/>
    </location>
</feature>
<dbReference type="OrthoDB" id="10503713at2759"/>
<reference evidence="3" key="1">
    <citation type="submission" date="2021-06" db="EMBL/GenBank/DDBJ databases">
        <title>Genome Sequence of Mortierella hyaline Strain SCG-10, a Cold-Adapted, Nitrate-Reducing Fungus Isolated from Soil in Minnesota, USA.</title>
        <authorList>
            <person name="Aldossari N."/>
        </authorList>
    </citation>
    <scope>NUCLEOTIDE SEQUENCE</scope>
    <source>
        <strain evidence="3">SCG-10</strain>
    </source>
</reference>
<evidence type="ECO:0000256" key="1">
    <source>
        <dbReference type="SAM" id="MobiDB-lite"/>
    </source>
</evidence>
<accession>A0A9P7XJE8</accession>
<organism evidence="3 4">
    <name type="scientific">Linnemannia hyalina</name>
    <dbReference type="NCBI Taxonomy" id="64524"/>
    <lineage>
        <taxon>Eukaryota</taxon>
        <taxon>Fungi</taxon>
        <taxon>Fungi incertae sedis</taxon>
        <taxon>Mucoromycota</taxon>
        <taxon>Mortierellomycotina</taxon>
        <taxon>Mortierellomycetes</taxon>
        <taxon>Mortierellales</taxon>
        <taxon>Mortierellaceae</taxon>
        <taxon>Linnemannia</taxon>
    </lineage>
</organism>
<keyword evidence="4" id="KW-1185">Reference proteome</keyword>
<dbReference type="AlphaFoldDB" id="A0A9P7XJE8"/>
<sequence>MAASGPACATVRNTLLQKLLNDHGILQLLLNEYLPAVYYELTNVNAFEVAQQIASLMGSDTDKIMAAPDDSFITSFRAHRALEAFTRQLKNLHLAPTAAEGRTYPPPQYTAPSSPSAPRKRVRASPRLTQAIKKCLNRRTSALGEMLREMNKFETTAAILTEGLRSTQKKWDLPPVESLTTIAHRLENSIKLMKHTLTELRTRVAADLTQQPNGAIQFALMEQLKKDQKELQRDMFEYFLAMEQEMTRMVSLGDGIRTDVEGIAARYLAHMTHV</sequence>
<dbReference type="InterPro" id="IPR007094">
    <property type="entry name" value="RNA-dir_pol_PSvirus"/>
</dbReference>
<comment type="caution">
    <text evidence="3">The sequence shown here is derived from an EMBL/GenBank/DDBJ whole genome shotgun (WGS) entry which is preliminary data.</text>
</comment>
<evidence type="ECO:0000259" key="2">
    <source>
        <dbReference type="PROSITE" id="PS50507"/>
    </source>
</evidence>
<dbReference type="EMBL" id="JAHRHY010000023">
    <property type="protein sequence ID" value="KAG9061639.1"/>
    <property type="molecule type" value="Genomic_DNA"/>
</dbReference>
<dbReference type="PROSITE" id="PS50507">
    <property type="entry name" value="RDRP_SSRNA_POS"/>
    <property type="match status" value="1"/>
</dbReference>
<protein>
    <recommendedName>
        <fullName evidence="2">RdRp catalytic domain-containing protein</fullName>
    </recommendedName>
</protein>
<dbReference type="Proteomes" id="UP000707451">
    <property type="component" value="Unassembled WGS sequence"/>
</dbReference>